<comment type="subcellular location">
    <subcellularLocation>
        <location evidence="10">Cytoplasm</location>
    </subcellularLocation>
</comment>
<reference evidence="14" key="1">
    <citation type="submission" date="2015-06" db="EMBL/GenBank/DDBJ databases">
        <authorList>
            <person name="Bertelli C."/>
        </authorList>
    </citation>
    <scope>NUCLEOTIDE SEQUENCE [LARGE SCALE GENOMIC DNA]</scope>
    <source>
        <strain evidence="14">CRIB-30</strain>
    </source>
</reference>
<feature type="binding site" evidence="10">
    <location>
        <begin position="235"/>
        <end position="240"/>
    </location>
    <ligand>
        <name>GTP</name>
        <dbReference type="ChEBI" id="CHEBI:37565"/>
    </ligand>
</feature>
<comment type="cofactor">
    <cofactor evidence="10">
        <name>K(+)</name>
        <dbReference type="ChEBI" id="CHEBI:29103"/>
    </cofactor>
    <text evidence="10">Binds 1 potassium ion per subunit.</text>
</comment>
<dbReference type="GO" id="GO:0046872">
    <property type="term" value="F:metal ion binding"/>
    <property type="evidence" value="ECO:0007669"/>
    <property type="project" value="UniProtKB-KW"/>
</dbReference>
<dbReference type="EMBL" id="CWGJ01000019">
    <property type="protein sequence ID" value="CRX38788.1"/>
    <property type="molecule type" value="Genomic_DNA"/>
</dbReference>
<evidence type="ECO:0000259" key="12">
    <source>
        <dbReference type="PROSITE" id="PS51709"/>
    </source>
</evidence>
<evidence type="ECO:0000256" key="6">
    <source>
        <dbReference type="ARBA" id="ARBA00022801"/>
    </source>
</evidence>
<feature type="binding site" evidence="10">
    <location>
        <begin position="279"/>
        <end position="282"/>
    </location>
    <ligand>
        <name>GTP</name>
        <dbReference type="ChEBI" id="CHEBI:37565"/>
    </ligand>
</feature>
<feature type="binding site" evidence="10">
    <location>
        <position position="235"/>
    </location>
    <ligand>
        <name>K(+)</name>
        <dbReference type="ChEBI" id="CHEBI:29103"/>
    </ligand>
</feature>
<keyword evidence="7 10" id="KW-0460">Magnesium</keyword>
<dbReference type="InterPro" id="IPR027266">
    <property type="entry name" value="TrmE/GcvT-like"/>
</dbReference>
<keyword evidence="2 10" id="KW-0963">Cytoplasm</keyword>
<keyword evidence="6 10" id="KW-0378">Hydrolase</keyword>
<keyword evidence="4 10" id="KW-0479">Metal-binding</keyword>
<evidence type="ECO:0000256" key="4">
    <source>
        <dbReference type="ARBA" id="ARBA00022723"/>
    </source>
</evidence>
<evidence type="ECO:0000256" key="8">
    <source>
        <dbReference type="ARBA" id="ARBA00022958"/>
    </source>
</evidence>
<evidence type="ECO:0000256" key="10">
    <source>
        <dbReference type="HAMAP-Rule" id="MF_00379"/>
    </source>
</evidence>
<evidence type="ECO:0000313" key="13">
    <source>
        <dbReference type="EMBL" id="CRX38788.1"/>
    </source>
</evidence>
<name>A0A0H5DRG7_9BACT</name>
<comment type="similarity">
    <text evidence="1 10 11">Belongs to the TRAFAC class TrmE-Era-EngA-EngB-Septin-like GTPase superfamily. TrmE GTPase family.</text>
</comment>
<keyword evidence="3 10" id="KW-0819">tRNA processing</keyword>
<protein>
    <recommendedName>
        <fullName evidence="10">tRNA modification GTPase MnmE</fullName>
        <ecNumber evidence="10">3.6.-.-</ecNumber>
    </recommendedName>
</protein>
<feature type="binding site" evidence="10">
    <location>
        <position position="239"/>
    </location>
    <ligand>
        <name>Mg(2+)</name>
        <dbReference type="ChEBI" id="CHEBI:18420"/>
    </ligand>
</feature>
<organism evidence="13 14">
    <name type="scientific">Estrella lausannensis</name>
    <dbReference type="NCBI Taxonomy" id="483423"/>
    <lineage>
        <taxon>Bacteria</taxon>
        <taxon>Pseudomonadati</taxon>
        <taxon>Chlamydiota</taxon>
        <taxon>Chlamydiia</taxon>
        <taxon>Parachlamydiales</taxon>
        <taxon>Candidatus Criblamydiaceae</taxon>
        <taxon>Estrella</taxon>
    </lineage>
</organism>
<dbReference type="NCBIfam" id="TIGR00450">
    <property type="entry name" value="mnmE_trmE_thdF"/>
    <property type="match status" value="1"/>
</dbReference>
<dbReference type="Gene3D" id="3.40.50.300">
    <property type="entry name" value="P-loop containing nucleotide triphosphate hydrolases"/>
    <property type="match status" value="1"/>
</dbReference>
<keyword evidence="9 10" id="KW-0342">GTP-binding</keyword>
<feature type="binding site" evidence="10">
    <location>
        <position position="259"/>
    </location>
    <ligand>
        <name>K(+)</name>
        <dbReference type="ChEBI" id="CHEBI:29103"/>
    </ligand>
</feature>
<comment type="caution">
    <text evidence="10">Lacks conserved residue(s) required for the propagation of feature annotation.</text>
</comment>
<feature type="binding site" evidence="10">
    <location>
        <position position="254"/>
    </location>
    <ligand>
        <name>K(+)</name>
        <dbReference type="ChEBI" id="CHEBI:29103"/>
    </ligand>
</feature>
<dbReference type="Pfam" id="PF10396">
    <property type="entry name" value="TrmE_N"/>
    <property type="match status" value="1"/>
</dbReference>
<dbReference type="GO" id="GO:0002098">
    <property type="term" value="P:tRNA wobble uridine modification"/>
    <property type="evidence" value="ECO:0007669"/>
    <property type="project" value="TreeGrafter"/>
</dbReference>
<dbReference type="InterPro" id="IPR027368">
    <property type="entry name" value="MnmE_dom2"/>
</dbReference>
<feature type="binding site" evidence="10">
    <location>
        <position position="260"/>
    </location>
    <ligand>
        <name>Mg(2+)</name>
        <dbReference type="ChEBI" id="CHEBI:18420"/>
    </ligand>
</feature>
<feature type="binding site" evidence="10">
    <location>
        <position position="256"/>
    </location>
    <ligand>
        <name>K(+)</name>
        <dbReference type="ChEBI" id="CHEBI:29103"/>
    </ligand>
</feature>
<feature type="domain" description="TrmE-type G" evidence="12">
    <location>
        <begin position="225"/>
        <end position="379"/>
    </location>
</feature>
<dbReference type="Pfam" id="PF01926">
    <property type="entry name" value="MMR_HSR1"/>
    <property type="match status" value="1"/>
</dbReference>
<sequence>MEFTHQAYQPGETVAAIATPPGEGGVAMIRISGQQAFDVAERVFSGPVKNYRSHTAHFGYIKDGAGSRVDEVLLLPMKGPRSFTGEDTVEIFCHGGSLITKKVLEVVLKAGARAASPGEFTFKAFMNGKVDLTQAEAIQELIMAKNERALNSAENQLQGRLSERVREFERELIRVYAILEAWVDFPDEGLEFAPMEEVINDLETIASAMDRLIATYHDGRIIHEGVSLCLIGSPNAGKSSLLNALLGKDRAIVSDIPGTTRDVLEDHMRLAGLNIKLVDTAGIREAVEAIEKEGIRRTHSAIDDADVILYVLDATLGHSALDAELCKKLSGRKVIAVWNKVDLPHPPIETDWFSHNVRVSAQRGEGIDTLTEMIGTVVFERGAPSKEEVVLTSVRHKEALDEARESLEKVVLGLKGGVSPEFIAFDMRQSLSSLGRIIGLNVTEDMLTKIFSTFCIGK</sequence>
<dbReference type="Proteomes" id="UP000220251">
    <property type="component" value="Unassembled WGS sequence"/>
</dbReference>
<dbReference type="GO" id="GO:0005525">
    <property type="term" value="F:GTP binding"/>
    <property type="evidence" value="ECO:0007669"/>
    <property type="project" value="UniProtKB-UniRule"/>
</dbReference>
<dbReference type="GO" id="GO:0003924">
    <property type="term" value="F:GTPase activity"/>
    <property type="evidence" value="ECO:0007669"/>
    <property type="project" value="UniProtKB-UniRule"/>
</dbReference>
<dbReference type="SUPFAM" id="SSF52540">
    <property type="entry name" value="P-loop containing nucleoside triphosphate hydrolases"/>
    <property type="match status" value="1"/>
</dbReference>
<keyword evidence="5 10" id="KW-0547">Nucleotide-binding</keyword>
<evidence type="ECO:0000313" key="14">
    <source>
        <dbReference type="Proteomes" id="UP000220251"/>
    </source>
</evidence>
<dbReference type="InterPro" id="IPR018948">
    <property type="entry name" value="GTP-bd_TrmE_N"/>
</dbReference>
<keyword evidence="14" id="KW-1185">Reference proteome</keyword>
<dbReference type="Pfam" id="PF12631">
    <property type="entry name" value="MnmE_helical"/>
    <property type="match status" value="1"/>
</dbReference>
<dbReference type="EC" id="3.6.-.-" evidence="10"/>
<dbReference type="RefSeq" id="WP_098038650.1">
    <property type="nucleotide sequence ID" value="NZ_CWGJ01000019.1"/>
</dbReference>
<dbReference type="FunFam" id="3.30.1360.120:FF:000003">
    <property type="entry name" value="tRNA modification GTPase MnmE"/>
    <property type="match status" value="1"/>
</dbReference>
<dbReference type="PROSITE" id="PS51709">
    <property type="entry name" value="G_TRME"/>
    <property type="match status" value="1"/>
</dbReference>
<dbReference type="PANTHER" id="PTHR42714">
    <property type="entry name" value="TRNA MODIFICATION GTPASE GTPBP3"/>
    <property type="match status" value="1"/>
</dbReference>
<dbReference type="AlphaFoldDB" id="A0A0H5DRG7"/>
<dbReference type="InterPro" id="IPR004520">
    <property type="entry name" value="GTPase_MnmE"/>
</dbReference>
<evidence type="ECO:0000256" key="7">
    <source>
        <dbReference type="ARBA" id="ARBA00022842"/>
    </source>
</evidence>
<dbReference type="Gene3D" id="1.20.120.430">
    <property type="entry name" value="tRNA modification GTPase MnmE domain 2"/>
    <property type="match status" value="1"/>
</dbReference>
<dbReference type="InterPro" id="IPR027417">
    <property type="entry name" value="P-loop_NTPase"/>
</dbReference>
<keyword evidence="8 10" id="KW-0630">Potassium</keyword>
<feature type="binding site" evidence="10">
    <location>
        <position position="30"/>
    </location>
    <ligand>
        <name>(6S)-5-formyl-5,6,7,8-tetrahydrofolate</name>
        <dbReference type="ChEBI" id="CHEBI:57457"/>
    </ligand>
</feature>
<comment type="subunit">
    <text evidence="10">Homodimer. Heterotetramer of two MnmE and two MnmG subunits.</text>
</comment>
<feature type="binding site" evidence="10">
    <location>
        <position position="129"/>
    </location>
    <ligand>
        <name>(6S)-5-formyl-5,6,7,8-tetrahydrofolate</name>
        <dbReference type="ChEBI" id="CHEBI:57457"/>
    </ligand>
</feature>
<evidence type="ECO:0000256" key="11">
    <source>
        <dbReference type="RuleBase" id="RU003313"/>
    </source>
</evidence>
<dbReference type="CDD" id="cd14858">
    <property type="entry name" value="TrmE_N"/>
    <property type="match status" value="1"/>
</dbReference>
<dbReference type="FunFam" id="3.40.50.300:FF:001376">
    <property type="entry name" value="tRNA modification GTPase MnmE"/>
    <property type="match status" value="1"/>
</dbReference>
<accession>A0A0H5DRG7</accession>
<proteinExistence type="inferred from homology"/>
<evidence type="ECO:0000256" key="3">
    <source>
        <dbReference type="ARBA" id="ARBA00022694"/>
    </source>
</evidence>
<dbReference type="InterPro" id="IPR006073">
    <property type="entry name" value="GTP-bd"/>
</dbReference>
<dbReference type="InterPro" id="IPR005225">
    <property type="entry name" value="Small_GTP-bd"/>
</dbReference>
<gene>
    <name evidence="10 13" type="primary">mnmE</name>
    <name evidence="10" type="synonym">trmE</name>
    <name evidence="13" type="ORF">ELAC_1452</name>
</gene>
<feature type="binding site" evidence="10">
    <location>
        <position position="90"/>
    </location>
    <ligand>
        <name>(6S)-5-formyl-5,6,7,8-tetrahydrofolate</name>
        <dbReference type="ChEBI" id="CHEBI:57457"/>
    </ligand>
</feature>
<feature type="binding site" evidence="10">
    <location>
        <position position="458"/>
    </location>
    <ligand>
        <name>(6S)-5-formyl-5,6,7,8-tetrahydrofolate</name>
        <dbReference type="ChEBI" id="CHEBI:57457"/>
    </ligand>
</feature>
<evidence type="ECO:0000256" key="1">
    <source>
        <dbReference type="ARBA" id="ARBA00011043"/>
    </source>
</evidence>
<dbReference type="Gene3D" id="3.30.1360.120">
    <property type="entry name" value="Probable tRNA modification gtpase trme, domain 1"/>
    <property type="match status" value="1"/>
</dbReference>
<dbReference type="HAMAP" id="MF_00379">
    <property type="entry name" value="GTPase_MnmE"/>
    <property type="match status" value="1"/>
</dbReference>
<evidence type="ECO:0000256" key="9">
    <source>
        <dbReference type="ARBA" id="ARBA00023134"/>
    </source>
</evidence>
<dbReference type="GO" id="GO:0042802">
    <property type="term" value="F:identical protein binding"/>
    <property type="evidence" value="ECO:0007669"/>
    <property type="project" value="UniProtKB-ARBA"/>
</dbReference>
<dbReference type="CDD" id="cd04164">
    <property type="entry name" value="trmE"/>
    <property type="match status" value="1"/>
</dbReference>
<dbReference type="OrthoDB" id="9805918at2"/>
<dbReference type="NCBIfam" id="NF003661">
    <property type="entry name" value="PRK05291.1-3"/>
    <property type="match status" value="1"/>
</dbReference>
<dbReference type="PANTHER" id="PTHR42714:SF2">
    <property type="entry name" value="TRNA MODIFICATION GTPASE GTPBP3, MITOCHONDRIAL"/>
    <property type="match status" value="1"/>
</dbReference>
<dbReference type="InterPro" id="IPR031168">
    <property type="entry name" value="G_TrmE"/>
</dbReference>
<comment type="function">
    <text evidence="10">Exhibits a very high intrinsic GTPase hydrolysis rate. Involved in the addition of a carboxymethylaminomethyl (cmnm) group at the wobble position (U34) of certain tRNAs, forming tRNA-cmnm(5)s(2)U34.</text>
</comment>
<dbReference type="InterPro" id="IPR025867">
    <property type="entry name" value="MnmE_helical"/>
</dbReference>
<evidence type="ECO:0000256" key="2">
    <source>
        <dbReference type="ARBA" id="ARBA00022490"/>
    </source>
</evidence>
<dbReference type="GO" id="GO:0005829">
    <property type="term" value="C:cytosol"/>
    <property type="evidence" value="ECO:0007669"/>
    <property type="project" value="TreeGrafter"/>
</dbReference>
<dbReference type="GO" id="GO:0030488">
    <property type="term" value="P:tRNA methylation"/>
    <property type="evidence" value="ECO:0007669"/>
    <property type="project" value="TreeGrafter"/>
</dbReference>
<evidence type="ECO:0000256" key="5">
    <source>
        <dbReference type="ARBA" id="ARBA00022741"/>
    </source>
</evidence>
<dbReference type="NCBIfam" id="TIGR00231">
    <property type="entry name" value="small_GTP"/>
    <property type="match status" value="1"/>
</dbReference>
<feature type="binding site" evidence="10">
    <location>
        <begin position="254"/>
        <end position="260"/>
    </location>
    <ligand>
        <name>GTP</name>
        <dbReference type="ChEBI" id="CHEBI:37565"/>
    </ligand>
</feature>